<evidence type="ECO:0000313" key="2">
    <source>
        <dbReference type="EnsemblMetazoa" id="XP_016660638.1"/>
    </source>
</evidence>
<proteinExistence type="predicted"/>
<evidence type="ECO:0000313" key="3">
    <source>
        <dbReference type="Proteomes" id="UP000007819"/>
    </source>
</evidence>
<sequence length="1464" mass="155205">MFPEAKTDNTLSSVSTKSLTSTAVSTNQGADSLDTPDTASVNNLDIEKTVISGKDIVSKTIGTSDESSSIDLQTEKTVQFSSLQSTSTKVSMEQSSDENNIPDVLSATNIDTGNTKLNAKDISTTPLDYFDDTMFPEAKTDYTLSSVSTKSLTSTAVSTNQGADSLDTPDTASVNNLDIEKTVISGKDIVSKTIGTSDESSSIDLQTEKTVQFSSLQSTSTKVSMEQSSDENNIPDVLSATNIDTGNTKINAKDISTTPLNYFDDTMFPEAQTDNTLSSVSTKSLNSTAVSTNQGADSLDTPDTASVNNLDIEKTVISGKDIVSKTIGTSDESSSIDLQTEKTVQFSSLQSTSTKVSMEQSSDENNIPDVLSATNIDTGNTKLNAKDISTTPLDYFDDTMFPEAKTDNTLSSVSTKSLTSTAVSTNQGADSLDTPDTASVNNLDIEKTVISGKDIVSKTIGTSDESSSIDLQTEKTVQFSSLQSTSTKVSMEQSSDENNIPDVLSATNIDTGNTKINAKDISTTPVDYFDDTMFPEAKTDNTLSSVSTKSLTSTAVSTNQGADSLGTPDTASVNNLDIEKTVISGKDIVSKTIGTSDESSSIDLQTEKTVQFSSLQSTSTKVSMEQSSDENNIPDVLSATNIDTGNTKLNAKDISTTPLDYFDDTMFPEAQTDNTLSSVSTKSLNSTAVSTYQGADSLDTPDTASVNNLDIEKTVISGKDIVSKTIGTSDESSSIDLQTEKTVQFSSLQSTSTKVSMEQSSDENNIPDVLSATNIDTGNTKINAKDISTTPLDYFDDTMFPEAQTDNTLSSVSTKSLTSTAVSTNQGADSLDTPDTASVNNLDIEKTVISGKDIVSKTIGTSDESSSIDLQTEKTVQFSSLQSTSTKVSMEQSSDENNIPDVLSATNIDTGNTKINAKDISTTPVDYFDDTMFPKAQTDNTLSSVSTKSLNSTALSTNQGADSLDTPDMASVNNLDIEKTVISGKDIVSKTIGTSDESSSIDLQTEKTVQFSSLQSTSTKVSMEQSSDENNIPDVLSATNIDTGNTKINAKDISTTPLDYFDDTMFPEAQTDNTLSSVSTKSLNSTAVSTNQGADSLDTPDTASVNNLDIEKTVISGKDIVSKTIGTSDESSSIDLQTEKTVQFSSLQSTSTKVSMEQSSDENNIPDVLSATNIDTGNTKLNAKDISTTPLDYFDDTMFPEAKTDNTLSSVSTKSLNSTAVSTNQGADSLDTPDMASVNNLDIEKTVISGKDIVSKTIGTSDESSSIDLQTEKTVQFSSLQSTSTKVSMEQSSDENNIPDVLSATNIDTGNTKINAKDISTTPLDYFDDTMFPEAQTDNTLSSVSTKSLNSTAVSTNQGADSLDTPDMASVNNLDIEKTVISGKDIVSKTIGTSDESSSIDLQTEKTVQFSSLQSTSTKVSMEQGSDENNIPDVLSATNIDTGNTKINAKDISTTPLDYRSEFR</sequence>
<accession>A0A8R2H8V2</accession>
<feature type="compositionally biased region" description="Low complexity" evidence="1">
    <location>
        <begin position="10"/>
        <end position="26"/>
    </location>
</feature>
<reference evidence="2" key="2">
    <citation type="submission" date="2022-06" db="UniProtKB">
        <authorList>
            <consortium name="EnsemblMetazoa"/>
        </authorList>
    </citation>
    <scope>IDENTIFICATION</scope>
</reference>
<dbReference type="RefSeq" id="XP_016660638.1">
    <property type="nucleotide sequence ID" value="XM_016805149.1"/>
</dbReference>
<protein>
    <submittedName>
        <fullName evidence="2">Uncharacterized protein</fullName>
    </submittedName>
</protein>
<keyword evidence="3" id="KW-1185">Reference proteome</keyword>
<dbReference type="KEGG" id="api:100571776"/>
<evidence type="ECO:0000256" key="1">
    <source>
        <dbReference type="SAM" id="MobiDB-lite"/>
    </source>
</evidence>
<feature type="compositionally biased region" description="Polar residues" evidence="1">
    <location>
        <begin position="1413"/>
        <end position="1429"/>
    </location>
</feature>
<dbReference type="EnsemblMetazoa" id="XM_016805149.1">
    <property type="protein sequence ID" value="XP_016660638.1"/>
    <property type="gene ID" value="LOC100571776"/>
</dbReference>
<feature type="region of interest" description="Disordered" evidence="1">
    <location>
        <begin position="1"/>
        <end position="39"/>
    </location>
</feature>
<feature type="region of interest" description="Disordered" evidence="1">
    <location>
        <begin position="1413"/>
        <end position="1437"/>
    </location>
</feature>
<reference evidence="3" key="1">
    <citation type="submission" date="2010-06" db="EMBL/GenBank/DDBJ databases">
        <authorList>
            <person name="Jiang H."/>
            <person name="Abraham K."/>
            <person name="Ali S."/>
            <person name="Alsbrooks S.L."/>
            <person name="Anim B.N."/>
            <person name="Anosike U.S."/>
            <person name="Attaway T."/>
            <person name="Bandaranaike D.P."/>
            <person name="Battles P.K."/>
            <person name="Bell S.N."/>
            <person name="Bell A.V."/>
            <person name="Beltran B."/>
            <person name="Bickham C."/>
            <person name="Bustamante Y."/>
            <person name="Caleb T."/>
            <person name="Canada A."/>
            <person name="Cardenas V."/>
            <person name="Carter K."/>
            <person name="Chacko J."/>
            <person name="Chandrabose M.N."/>
            <person name="Chavez D."/>
            <person name="Chavez A."/>
            <person name="Chen L."/>
            <person name="Chu H.-S."/>
            <person name="Claassen K.J."/>
            <person name="Cockrell R."/>
            <person name="Collins M."/>
            <person name="Cooper J.A."/>
            <person name="Cree A."/>
            <person name="Curry S.M."/>
            <person name="Da Y."/>
            <person name="Dao M.D."/>
            <person name="Das B."/>
            <person name="Davila M.-L."/>
            <person name="Davy-Carroll L."/>
            <person name="Denson S."/>
            <person name="Dinh H."/>
            <person name="Ebong V.E."/>
            <person name="Edwards J.R."/>
            <person name="Egan A."/>
            <person name="El-Daye J."/>
            <person name="Escobedo L."/>
            <person name="Fernandez S."/>
            <person name="Fernando P.R."/>
            <person name="Flagg N."/>
            <person name="Forbes L.D."/>
            <person name="Fowler R.G."/>
            <person name="Fu Q."/>
            <person name="Gabisi R.A."/>
            <person name="Ganer J."/>
            <person name="Garbino Pronczuk A."/>
            <person name="Garcia R.M."/>
            <person name="Garner T."/>
            <person name="Garrett T.E."/>
            <person name="Gonzalez D.A."/>
            <person name="Hamid H."/>
            <person name="Hawkins E.S."/>
            <person name="Hirani K."/>
            <person name="Hogues M.E."/>
            <person name="Hollins B."/>
            <person name="Hsiao C.-H."/>
            <person name="Jabil R."/>
            <person name="James M.L."/>
            <person name="Jhangiani S.N."/>
            <person name="Johnson B."/>
            <person name="Johnson Q."/>
            <person name="Joshi V."/>
            <person name="Kalu J.B."/>
            <person name="Kam C."/>
            <person name="Kashfia A."/>
            <person name="Keebler J."/>
            <person name="Kisamo H."/>
            <person name="Kovar C.L."/>
            <person name="Lago L.A."/>
            <person name="Lai C.-Y."/>
            <person name="Laidlaw J."/>
            <person name="Lara F."/>
            <person name="Le T.-K."/>
            <person name="Lee S.L."/>
            <person name="Legall F.H."/>
            <person name="Lemon S.J."/>
            <person name="Lewis L.R."/>
            <person name="Li B."/>
            <person name="Liu Y."/>
            <person name="Liu Y.-S."/>
            <person name="Lopez J."/>
            <person name="Lozado R.J."/>
            <person name="Lu J."/>
            <person name="Madu R.C."/>
            <person name="Maheshwari M."/>
            <person name="Maheshwari R."/>
            <person name="Malloy K."/>
            <person name="Martinez E."/>
            <person name="Mathew T."/>
            <person name="Mercado I.C."/>
            <person name="Mercado C."/>
            <person name="Meyer B."/>
            <person name="Montgomery K."/>
            <person name="Morgan M.B."/>
            <person name="Munidasa M."/>
            <person name="Nazareth L.V."/>
            <person name="Nelson J."/>
            <person name="Ng B.M."/>
            <person name="Nguyen N.B."/>
            <person name="Nguyen P.Q."/>
            <person name="Nguyen T."/>
            <person name="Obregon M."/>
            <person name="Okwuonu G.O."/>
            <person name="Onwere C.G."/>
            <person name="Orozco G."/>
            <person name="Parra A."/>
            <person name="Patel S."/>
            <person name="Patil S."/>
            <person name="Perez A."/>
            <person name="Perez Y."/>
            <person name="Pham C."/>
            <person name="Primus E.L."/>
            <person name="Pu L.-L."/>
            <person name="Puazo M."/>
            <person name="Qin X."/>
            <person name="Quiroz J.B."/>
            <person name="Reese J."/>
            <person name="Richards S."/>
            <person name="Rives C.M."/>
            <person name="Robberts R."/>
            <person name="Ruiz S.J."/>
            <person name="Ruiz M.J."/>
            <person name="Santibanez J."/>
            <person name="Schneider B.W."/>
            <person name="Sisson I."/>
            <person name="Smith M."/>
            <person name="Sodergren E."/>
            <person name="Song X.-Z."/>
            <person name="Song B.B."/>
            <person name="Summersgill H."/>
            <person name="Thelus R."/>
            <person name="Thornton R.D."/>
            <person name="Trejos Z.Y."/>
            <person name="Usmani K."/>
            <person name="Vattathil S."/>
            <person name="Villasana D."/>
            <person name="Walker D.L."/>
            <person name="Wang S."/>
            <person name="Wang K."/>
            <person name="White C.S."/>
            <person name="Williams A.C."/>
            <person name="Williamson J."/>
            <person name="Wilson K."/>
            <person name="Woghiren I.O."/>
            <person name="Woodworth J.R."/>
            <person name="Worley K.C."/>
            <person name="Wright R.A."/>
            <person name="Wu W."/>
            <person name="Young L."/>
            <person name="Zhang L."/>
            <person name="Zhang J."/>
            <person name="Zhu Y."/>
            <person name="Muzny D.M."/>
            <person name="Weinstock G."/>
            <person name="Gibbs R.A."/>
        </authorList>
    </citation>
    <scope>NUCLEOTIDE SEQUENCE [LARGE SCALE GENOMIC DNA]</scope>
    <source>
        <strain evidence="3">LSR1</strain>
    </source>
</reference>
<dbReference type="GeneID" id="100571776"/>
<name>A0A8R2H8V2_ACYPI</name>
<dbReference type="Proteomes" id="UP000007819">
    <property type="component" value="Chromosome A2"/>
</dbReference>
<feature type="compositionally biased region" description="Polar residues" evidence="1">
    <location>
        <begin position="27"/>
        <end position="39"/>
    </location>
</feature>
<organism evidence="2 3">
    <name type="scientific">Acyrthosiphon pisum</name>
    <name type="common">Pea aphid</name>
    <dbReference type="NCBI Taxonomy" id="7029"/>
    <lineage>
        <taxon>Eukaryota</taxon>
        <taxon>Metazoa</taxon>
        <taxon>Ecdysozoa</taxon>
        <taxon>Arthropoda</taxon>
        <taxon>Hexapoda</taxon>
        <taxon>Insecta</taxon>
        <taxon>Pterygota</taxon>
        <taxon>Neoptera</taxon>
        <taxon>Paraneoptera</taxon>
        <taxon>Hemiptera</taxon>
        <taxon>Sternorrhyncha</taxon>
        <taxon>Aphidomorpha</taxon>
        <taxon>Aphidoidea</taxon>
        <taxon>Aphididae</taxon>
        <taxon>Macrosiphini</taxon>
        <taxon>Acyrthosiphon</taxon>
    </lineage>
</organism>